<dbReference type="NCBIfam" id="TIGR02209">
    <property type="entry name" value="ftsL_broad"/>
    <property type="match status" value="1"/>
</dbReference>
<comment type="subunit">
    <text evidence="8">Part of a complex composed of FtsB, FtsL and FtsQ.</text>
</comment>
<gene>
    <name evidence="8" type="primary">ftsL</name>
    <name evidence="11" type="ORF">C7443_105256</name>
</gene>
<protein>
    <recommendedName>
        <fullName evidence="8 9">Cell division protein FtsL</fullName>
    </recommendedName>
</protein>
<keyword evidence="6 8" id="KW-0472">Membrane</keyword>
<keyword evidence="10" id="KW-0175">Coiled coil</keyword>
<dbReference type="HAMAP" id="MF_00910">
    <property type="entry name" value="FtsL"/>
    <property type="match status" value="1"/>
</dbReference>
<evidence type="ECO:0000256" key="3">
    <source>
        <dbReference type="ARBA" id="ARBA00022618"/>
    </source>
</evidence>
<comment type="similarity">
    <text evidence="8">Belongs to the FtsL family.</text>
</comment>
<feature type="coiled-coil region" evidence="10">
    <location>
        <begin position="62"/>
        <end position="89"/>
    </location>
</feature>
<evidence type="ECO:0000256" key="5">
    <source>
        <dbReference type="ARBA" id="ARBA00022989"/>
    </source>
</evidence>
<evidence type="ECO:0000313" key="12">
    <source>
        <dbReference type="Proteomes" id="UP000246569"/>
    </source>
</evidence>
<dbReference type="Pfam" id="PF04999">
    <property type="entry name" value="FtsL"/>
    <property type="match status" value="1"/>
</dbReference>
<keyword evidence="2 8" id="KW-1003">Cell membrane</keyword>
<dbReference type="InterPro" id="IPR011922">
    <property type="entry name" value="Cell_div_FtsL"/>
</dbReference>
<dbReference type="PANTHER" id="PTHR37479">
    <property type="entry name" value="CELL DIVISION PROTEIN FTSL"/>
    <property type="match status" value="1"/>
</dbReference>
<evidence type="ECO:0000256" key="8">
    <source>
        <dbReference type="HAMAP-Rule" id="MF_00910"/>
    </source>
</evidence>
<comment type="caution">
    <text evidence="11">The sequence shown here is derived from an EMBL/GenBank/DDBJ whole genome shotgun (WGS) entry which is preliminary data.</text>
</comment>
<evidence type="ECO:0000313" key="11">
    <source>
        <dbReference type="EMBL" id="PWV61822.1"/>
    </source>
</evidence>
<reference evidence="11 12" key="1">
    <citation type="submission" date="2018-05" db="EMBL/GenBank/DDBJ databases">
        <title>Genomic Encyclopedia of Type Strains, Phase IV (KMG-IV): sequencing the most valuable type-strain genomes for metagenomic binning, comparative biology and taxonomic classification.</title>
        <authorList>
            <person name="Goeker M."/>
        </authorList>
    </citation>
    <scope>NUCLEOTIDE SEQUENCE [LARGE SCALE GENOMIC DNA]</scope>
    <source>
        <strain evidence="11 12">DSM 23606</strain>
    </source>
</reference>
<evidence type="ECO:0000256" key="10">
    <source>
        <dbReference type="SAM" id="Coils"/>
    </source>
</evidence>
<evidence type="ECO:0000256" key="7">
    <source>
        <dbReference type="ARBA" id="ARBA00023306"/>
    </source>
</evidence>
<dbReference type="RefSeq" id="WP_110018607.1">
    <property type="nucleotide sequence ID" value="NZ_QGTJ01000005.1"/>
</dbReference>
<comment type="function">
    <text evidence="8">Essential cell division protein. May link together the upstream cell division proteins, which are predominantly cytoplasmic, with the downstream cell division proteins, which are predominantly periplasmic.</text>
</comment>
<dbReference type="AlphaFoldDB" id="A0A317MV60"/>
<sequence>MSAPETLIPITEPEPLSVREASRLVPAAEEQDPVGRNFATVFVLLLALLATALGIVFTKHQSRKLFIELQSLQQTRDELEIEWNQLQLEQSTLATESVIDQVARTRLDMSVPAPEAVIYVIR</sequence>
<keyword evidence="12" id="KW-1185">Reference proteome</keyword>
<dbReference type="EMBL" id="QGTJ01000005">
    <property type="protein sequence ID" value="PWV61822.1"/>
    <property type="molecule type" value="Genomic_DNA"/>
</dbReference>
<keyword evidence="3 8" id="KW-0132">Cell division</keyword>
<feature type="transmembrane region" description="Helical" evidence="8">
    <location>
        <begin position="38"/>
        <end position="57"/>
    </location>
</feature>
<accession>A0A317MV60</accession>
<dbReference type="GO" id="GO:0043093">
    <property type="term" value="P:FtsZ-dependent cytokinesis"/>
    <property type="evidence" value="ECO:0007669"/>
    <property type="project" value="UniProtKB-UniRule"/>
</dbReference>
<evidence type="ECO:0000256" key="4">
    <source>
        <dbReference type="ARBA" id="ARBA00022692"/>
    </source>
</evidence>
<evidence type="ECO:0000256" key="6">
    <source>
        <dbReference type="ARBA" id="ARBA00023136"/>
    </source>
</evidence>
<evidence type="ECO:0000256" key="2">
    <source>
        <dbReference type="ARBA" id="ARBA00022475"/>
    </source>
</evidence>
<keyword evidence="8" id="KW-0997">Cell inner membrane</keyword>
<comment type="subcellular location">
    <subcellularLocation>
        <location evidence="8">Cell inner membrane</location>
        <topology evidence="8">Single-pass type II membrane protein</topology>
    </subcellularLocation>
    <subcellularLocation>
        <location evidence="1">Cell membrane</location>
        <topology evidence="1">Single-pass type II membrane protein</topology>
    </subcellularLocation>
    <text evidence="8">Localizes to the division septum where it forms a ring structure.</text>
</comment>
<dbReference type="GO" id="GO:0005886">
    <property type="term" value="C:plasma membrane"/>
    <property type="evidence" value="ECO:0007669"/>
    <property type="project" value="UniProtKB-SubCell"/>
</dbReference>
<organism evidence="11 12">
    <name type="scientific">Plasticicumulans acidivorans</name>
    <dbReference type="NCBI Taxonomy" id="886464"/>
    <lineage>
        <taxon>Bacteria</taxon>
        <taxon>Pseudomonadati</taxon>
        <taxon>Pseudomonadota</taxon>
        <taxon>Gammaproteobacteria</taxon>
        <taxon>Candidatus Competibacteraceae</taxon>
        <taxon>Plasticicumulans</taxon>
    </lineage>
</organism>
<keyword evidence="4 8" id="KW-0812">Transmembrane</keyword>
<evidence type="ECO:0000256" key="9">
    <source>
        <dbReference type="NCBIfam" id="TIGR02209"/>
    </source>
</evidence>
<evidence type="ECO:0000256" key="1">
    <source>
        <dbReference type="ARBA" id="ARBA00004401"/>
    </source>
</evidence>
<name>A0A317MV60_9GAMM</name>
<dbReference type="GO" id="GO:0032153">
    <property type="term" value="C:cell division site"/>
    <property type="evidence" value="ECO:0007669"/>
    <property type="project" value="UniProtKB-UniRule"/>
</dbReference>
<dbReference type="Proteomes" id="UP000246569">
    <property type="component" value="Unassembled WGS sequence"/>
</dbReference>
<keyword evidence="7 8" id="KW-0131">Cell cycle</keyword>
<dbReference type="OrthoDB" id="5298556at2"/>
<dbReference type="PANTHER" id="PTHR37479:SF1">
    <property type="entry name" value="CELL DIVISION PROTEIN FTSL"/>
    <property type="match status" value="1"/>
</dbReference>
<proteinExistence type="inferred from homology"/>
<keyword evidence="5 8" id="KW-1133">Transmembrane helix</keyword>